<dbReference type="EMBL" id="FOUP01000004">
    <property type="protein sequence ID" value="SFN39431.1"/>
    <property type="molecule type" value="Genomic_DNA"/>
</dbReference>
<dbReference type="InterPro" id="IPR041657">
    <property type="entry name" value="HTH_17"/>
</dbReference>
<protein>
    <submittedName>
        <fullName evidence="4">DNA binding domain-containing protein, excisionase family</fullName>
    </submittedName>
    <submittedName>
        <fullName evidence="3">Excisionase family DNA binding protein</fullName>
    </submittedName>
</protein>
<name>A0A1I4YN26_9PSEU</name>
<reference evidence="3 6" key="2">
    <citation type="submission" date="2018-10" db="EMBL/GenBank/DDBJ databases">
        <title>Sequencing the genomes of 1000 actinobacteria strains.</title>
        <authorList>
            <person name="Klenk H.-P."/>
        </authorList>
    </citation>
    <scope>NUCLEOTIDE SEQUENCE [LARGE SCALE GENOMIC DNA]</scope>
    <source>
        <strain evidence="3 6">DSM 45119</strain>
    </source>
</reference>
<dbReference type="AlphaFoldDB" id="A0A1I4YN26"/>
<organism evidence="4 5">
    <name type="scientific">Saccharopolyspora antimicrobica</name>
    <dbReference type="NCBI Taxonomy" id="455193"/>
    <lineage>
        <taxon>Bacteria</taxon>
        <taxon>Bacillati</taxon>
        <taxon>Actinomycetota</taxon>
        <taxon>Actinomycetes</taxon>
        <taxon>Pseudonocardiales</taxon>
        <taxon>Pseudonocardiaceae</taxon>
        <taxon>Saccharopolyspora</taxon>
    </lineage>
</organism>
<proteinExistence type="predicted"/>
<dbReference type="RefSeq" id="WP_093152076.1">
    <property type="nucleotide sequence ID" value="NZ_FOUP01000004.1"/>
</dbReference>
<dbReference type="STRING" id="455193.SAMN05421805_104217"/>
<sequence length="116" mass="12599">MNTDLASAIADLMHQLQAEQVRGYRVETVAGLLDVPYRTVMALIHSGQLGHVMAGRYYLVPHAELQRYLAGAAAASRRNEAARGPLLITPGPQQKTRADALMPTCAPQEHREGALL</sequence>
<dbReference type="Proteomes" id="UP000270697">
    <property type="component" value="Unassembled WGS sequence"/>
</dbReference>
<dbReference type="GO" id="GO:0003677">
    <property type="term" value="F:DNA binding"/>
    <property type="evidence" value="ECO:0007669"/>
    <property type="project" value="InterPro"/>
</dbReference>
<keyword evidence="6" id="KW-1185">Reference proteome</keyword>
<dbReference type="InterPro" id="IPR010093">
    <property type="entry name" value="SinI_DNA-bd"/>
</dbReference>
<reference evidence="4 5" key="1">
    <citation type="submission" date="2016-10" db="EMBL/GenBank/DDBJ databases">
        <authorList>
            <person name="de Groot N.N."/>
        </authorList>
    </citation>
    <scope>NUCLEOTIDE SEQUENCE [LARGE SCALE GENOMIC DNA]</scope>
    <source>
        <strain evidence="4 5">CPCC 201259</strain>
    </source>
</reference>
<dbReference type="Proteomes" id="UP000199398">
    <property type="component" value="Unassembled WGS sequence"/>
</dbReference>
<dbReference type="NCBIfam" id="TIGR01764">
    <property type="entry name" value="excise"/>
    <property type="match status" value="1"/>
</dbReference>
<feature type="domain" description="Helix-turn-helix" evidence="2">
    <location>
        <begin position="24"/>
        <end position="71"/>
    </location>
</feature>
<dbReference type="OrthoDB" id="3632139at2"/>
<evidence type="ECO:0000313" key="4">
    <source>
        <dbReference type="EMBL" id="SFN39431.1"/>
    </source>
</evidence>
<dbReference type="EMBL" id="RBXX01000002">
    <property type="protein sequence ID" value="RKT82746.1"/>
    <property type="molecule type" value="Genomic_DNA"/>
</dbReference>
<evidence type="ECO:0000313" key="3">
    <source>
        <dbReference type="EMBL" id="RKT82746.1"/>
    </source>
</evidence>
<gene>
    <name evidence="3" type="ORF">ATL45_1001</name>
    <name evidence="4" type="ORF">SAMN05421805_104217</name>
</gene>
<feature type="region of interest" description="Disordered" evidence="1">
    <location>
        <begin position="81"/>
        <end position="100"/>
    </location>
</feature>
<evidence type="ECO:0000313" key="6">
    <source>
        <dbReference type="Proteomes" id="UP000270697"/>
    </source>
</evidence>
<dbReference type="Pfam" id="PF12728">
    <property type="entry name" value="HTH_17"/>
    <property type="match status" value="1"/>
</dbReference>
<evidence type="ECO:0000313" key="5">
    <source>
        <dbReference type="Proteomes" id="UP000199398"/>
    </source>
</evidence>
<evidence type="ECO:0000259" key="2">
    <source>
        <dbReference type="Pfam" id="PF12728"/>
    </source>
</evidence>
<accession>A0A1I4YN26</accession>
<evidence type="ECO:0000256" key="1">
    <source>
        <dbReference type="SAM" id="MobiDB-lite"/>
    </source>
</evidence>